<feature type="non-terminal residue" evidence="1">
    <location>
        <position position="1"/>
    </location>
</feature>
<dbReference type="Proteomes" id="UP000789375">
    <property type="component" value="Unassembled WGS sequence"/>
</dbReference>
<comment type="caution">
    <text evidence="1">The sequence shown here is derived from an EMBL/GenBank/DDBJ whole genome shotgun (WGS) entry which is preliminary data.</text>
</comment>
<name>A0A9N9I725_FUNMO</name>
<dbReference type="EMBL" id="CAJVPP010014178">
    <property type="protein sequence ID" value="CAG8723342.1"/>
    <property type="molecule type" value="Genomic_DNA"/>
</dbReference>
<dbReference type="AlphaFoldDB" id="A0A9N9I725"/>
<keyword evidence="2" id="KW-1185">Reference proteome</keyword>
<reference evidence="1" key="1">
    <citation type="submission" date="2021-06" db="EMBL/GenBank/DDBJ databases">
        <authorList>
            <person name="Kallberg Y."/>
            <person name="Tangrot J."/>
            <person name="Rosling A."/>
        </authorList>
    </citation>
    <scope>NUCLEOTIDE SEQUENCE</scope>
    <source>
        <strain evidence="1">87-6 pot B 2015</strain>
    </source>
</reference>
<protein>
    <submittedName>
        <fullName evidence="1">4813_t:CDS:1</fullName>
    </submittedName>
</protein>
<sequence>RRSFQNFKDNLNTINLDSNSKYKPDVRSSSYSHLSNTNSAKLESSYSFSNIEFDNWDTVLKIEMH</sequence>
<gene>
    <name evidence="1" type="ORF">FMOSSE_LOCUS15159</name>
</gene>
<organism evidence="1 2">
    <name type="scientific">Funneliformis mosseae</name>
    <name type="common">Endomycorrhizal fungus</name>
    <name type="synonym">Glomus mosseae</name>
    <dbReference type="NCBI Taxonomy" id="27381"/>
    <lineage>
        <taxon>Eukaryota</taxon>
        <taxon>Fungi</taxon>
        <taxon>Fungi incertae sedis</taxon>
        <taxon>Mucoromycota</taxon>
        <taxon>Glomeromycotina</taxon>
        <taxon>Glomeromycetes</taxon>
        <taxon>Glomerales</taxon>
        <taxon>Glomeraceae</taxon>
        <taxon>Funneliformis</taxon>
    </lineage>
</organism>
<accession>A0A9N9I725</accession>
<evidence type="ECO:0000313" key="1">
    <source>
        <dbReference type="EMBL" id="CAG8723342.1"/>
    </source>
</evidence>
<proteinExistence type="predicted"/>
<evidence type="ECO:0000313" key="2">
    <source>
        <dbReference type="Proteomes" id="UP000789375"/>
    </source>
</evidence>